<comment type="caution">
    <text evidence="7">The sequence shown here is derived from an EMBL/GenBank/DDBJ whole genome shotgun (WGS) entry which is preliminary data.</text>
</comment>
<sequence length="838" mass="96744">MGHLKMAYKAYKFKEGMEKVKQAKINAERARQGLPPIRPWYEDCYINCTEGIRDTIMRAFCPCCIYDRERHLKQQKGSNNVIGRLLIDGTYENDLLKSIFGFMSGVALTYLMLWFMIEYMKMTVFASTICAIIAAIILCGGLAFSLNVRCVVLLMLPGIFSSKGRALLLTYVFVLVMTGPVQNFTHNVRIMSESSTCGQEVAYNLTKEVVKESLSPVHGIIDAIRNVIQGMMNLAEALRKAFLAVVQVFAEVGAAIKRVFAWIGAQVNVCNEAMGEPYAKCTESFDSAYTDCKEKLGVFDFLCEIPKAFRGICNIARIGELLCHIMKTVKKFFVDEVGGRINKAVHDVYEMFYVNVTLVYHYNLTTEQTKSFTDIRDDILAEVRSRTDTMMKVLNIANTAMAFMILWLFVKAILYRKKYLTQDKFDNFYLTFNLRDIDERREEMEKETILPLKGREKWTYIKTWSVFMAKPEKRKLVKGIIMLIGSSMHVMFYMFCDYGLYHILWLIQNHTRMLTEQPIPGRLRMHVDGKGVLADMYRELITTFDPMSKDTTERLEAKGCLPNASAPDYKLYQLISSILSLCFVLVIVEAYGLRLRHVIAGCYFPQREKQRAVWLYNHILRCRGGLLFFIRRQLRRKYMGDTTVKKHSIKSRLSHQFPLIGKLMKCFGYERKFCLSCGAPGKLSDYEGFKHCDNQDCDAVYCNDCFEELNNICTVCMKPVDYGDYSDFSEERDSSDEEFFYKAEMPLEDEDYEYQKHRGEGNDCVEEYVYERTERIASKKSVLSVVPQPKELVSMDLFAGDNESDFGDYDEEDLKNFEEPKVMSLGKEERAMISSDHH</sequence>
<keyword evidence="2" id="KW-0812">Transmembrane</keyword>
<keyword evidence="4" id="KW-0472">Membrane</keyword>
<dbReference type="Pfam" id="PF26039">
    <property type="entry name" value="Dcst2"/>
    <property type="match status" value="1"/>
</dbReference>
<dbReference type="EMBL" id="CAIIXF020000007">
    <property type="protein sequence ID" value="CAH1790156.1"/>
    <property type="molecule type" value="Genomic_DNA"/>
</dbReference>
<organism evidence="7 8">
    <name type="scientific">Owenia fusiformis</name>
    <name type="common">Polychaete worm</name>
    <dbReference type="NCBI Taxonomy" id="6347"/>
    <lineage>
        <taxon>Eukaryota</taxon>
        <taxon>Metazoa</taxon>
        <taxon>Spiralia</taxon>
        <taxon>Lophotrochozoa</taxon>
        <taxon>Annelida</taxon>
        <taxon>Polychaeta</taxon>
        <taxon>Sedentaria</taxon>
        <taxon>Canalipalpata</taxon>
        <taxon>Sabellida</taxon>
        <taxon>Oweniida</taxon>
        <taxon>Oweniidae</taxon>
        <taxon>Owenia</taxon>
    </lineage>
</organism>
<evidence type="ECO:0000256" key="2">
    <source>
        <dbReference type="ARBA" id="ARBA00022692"/>
    </source>
</evidence>
<evidence type="ECO:0000313" key="8">
    <source>
        <dbReference type="Proteomes" id="UP000749559"/>
    </source>
</evidence>
<dbReference type="OrthoDB" id="6598372at2759"/>
<dbReference type="InterPro" id="IPR058842">
    <property type="entry name" value="DCST1_C"/>
</dbReference>
<evidence type="ECO:0000256" key="4">
    <source>
        <dbReference type="ARBA" id="ARBA00023136"/>
    </source>
</evidence>
<evidence type="ECO:0000256" key="3">
    <source>
        <dbReference type="ARBA" id="ARBA00022989"/>
    </source>
</evidence>
<proteinExistence type="predicted"/>
<evidence type="ECO:0000259" key="5">
    <source>
        <dbReference type="Pfam" id="PF07782"/>
    </source>
</evidence>
<gene>
    <name evidence="7" type="ORF">OFUS_LOCUS15404</name>
</gene>
<reference evidence="7" key="1">
    <citation type="submission" date="2022-03" db="EMBL/GenBank/DDBJ databases">
        <authorList>
            <person name="Martin C."/>
        </authorList>
    </citation>
    <scope>NUCLEOTIDE SEQUENCE</scope>
</reference>
<comment type="subcellular location">
    <subcellularLocation>
        <location evidence="1">Membrane</location>
        <topology evidence="1">Multi-pass membrane protein</topology>
    </subcellularLocation>
</comment>
<name>A0A8J1TTF6_OWEFU</name>
<evidence type="ECO:0008006" key="9">
    <source>
        <dbReference type="Google" id="ProtNLM"/>
    </source>
</evidence>
<keyword evidence="8" id="KW-1185">Reference proteome</keyword>
<dbReference type="PANTHER" id="PTHR21041:SF9">
    <property type="entry name" value="DENDRITIC CELL-SPECIFIC TRANSMEMBRANE PROTEIN-LIKE DOMAIN-CONTAINING PROTEIN"/>
    <property type="match status" value="1"/>
</dbReference>
<dbReference type="PANTHER" id="PTHR21041">
    <property type="entry name" value="DENDRITIC CELL-SPECIFIC TRANSMEMBRANE PROTEIN"/>
    <property type="match status" value="1"/>
</dbReference>
<feature type="domain" description="E3 ubiquitin-protein ligase DCST1-like C-terminal" evidence="6">
    <location>
        <begin position="672"/>
        <end position="719"/>
    </location>
</feature>
<accession>A0A8J1TTF6</accession>
<dbReference type="Pfam" id="PF07782">
    <property type="entry name" value="DC_STAMP"/>
    <property type="match status" value="1"/>
</dbReference>
<evidence type="ECO:0000256" key="1">
    <source>
        <dbReference type="ARBA" id="ARBA00004141"/>
    </source>
</evidence>
<feature type="domain" description="Dendritic cell-specific transmembrane protein-like" evidence="5">
    <location>
        <begin position="425"/>
        <end position="616"/>
    </location>
</feature>
<dbReference type="InterPro" id="IPR051856">
    <property type="entry name" value="CSR-E3_Ligase_Protein"/>
</dbReference>
<keyword evidence="3" id="KW-1133">Transmembrane helix</keyword>
<evidence type="ECO:0000313" key="7">
    <source>
        <dbReference type="EMBL" id="CAH1790156.1"/>
    </source>
</evidence>
<dbReference type="InterPro" id="IPR012858">
    <property type="entry name" value="DC_STAMP-like"/>
</dbReference>
<dbReference type="GO" id="GO:0016020">
    <property type="term" value="C:membrane"/>
    <property type="evidence" value="ECO:0007669"/>
    <property type="project" value="UniProtKB-SubCell"/>
</dbReference>
<protein>
    <recommendedName>
        <fullName evidence="9">Dendritic cell-specific transmembrane protein-like domain-containing protein</fullName>
    </recommendedName>
</protein>
<dbReference type="Proteomes" id="UP000749559">
    <property type="component" value="Unassembled WGS sequence"/>
</dbReference>
<dbReference type="Pfam" id="PF26037">
    <property type="entry name" value="zf-RING_DCST1_C"/>
    <property type="match status" value="1"/>
</dbReference>
<evidence type="ECO:0000259" key="6">
    <source>
        <dbReference type="Pfam" id="PF26037"/>
    </source>
</evidence>
<dbReference type="AlphaFoldDB" id="A0A8J1TTF6"/>